<evidence type="ECO:0000313" key="4">
    <source>
        <dbReference type="EMBL" id="KAH9418864.1"/>
    </source>
</evidence>
<keyword evidence="2" id="KW-1133">Transmembrane helix</keyword>
<feature type="compositionally biased region" description="Acidic residues" evidence="1">
    <location>
        <begin position="15"/>
        <end position="30"/>
    </location>
</feature>
<keyword evidence="2" id="KW-0472">Membrane</keyword>
<sequence>MDKSPSSVDGKNHEDIDDDEEDEDDDEEESISSHVLSISYEMELLRSKIFREFSTINRRQQQQQHDDHHKYDGYQEIFKQITKPLNGLLRILIKLQYDLSEQCEWSLIEWLNSLNEQQLWAFQMFDSNGFIPNSGLLSGPLSNFGSYDQCLAIDTGKIRGQYCMIETRLSRSSSMMNKHQSKLVEANGTSLNQSNETIWMNLEKNQRLLPAARWYISLCIPSQCTSNDIQYLIDDRKLLAKVKNCHHSGDDNDGDSTRQSIFITSFAILIIILIIIDRRYFQTKQNATNNQQNDRIESIIDTIRLINIILIIYWHTYIFTWKSSIRLSLKLFEIFNKLSPIQLMLIGWPLMESMLFLESLRLSYRLFRSSNKNSRINFQQFFYHFIKRWLNLATLLIIMFTIIPSISNGPQSFLSTDQLNECRNEWWQILLFIMNLNPQNKCLSHLWIFAVEFQLFLLIIPFIYLIQRIKLSSKIIISIVSITMITTCTIISSFYYQYNENIQQMILGTMHSELDFQENLFSLNISPLFYLCPYLFGILFGYWLTMNTGDDDSNDNKWPNLSRRIKISMAIILIMSISISFVIIFNQSLHWKPFAASIILGFYRFIWSIWLIILIIFLGNSNVIGKFFPSKSNIFQWLKSLSIQSYLIHYLVIMVRDSKRRQSIVFNHWKMFEEFLLNLLISLLLASIIRYSFTKPLNRTVKFVWKKLSKTITKENKSIPVKSKCSSINSSLSGSYQEVTNIDDNDTNGDIIITNGTANQITKHHPSTCTTIELTSLLSSPSPPSSDSNGKMC</sequence>
<feature type="transmembrane region" description="Helical" evidence="2">
    <location>
        <begin position="261"/>
        <end position="281"/>
    </location>
</feature>
<keyword evidence="5" id="KW-1185">Reference proteome</keyword>
<reference evidence="4 5" key="1">
    <citation type="journal article" date="2018" name="J. Allergy Clin. Immunol.">
        <title>High-quality assembly of Dermatophagoides pteronyssinus genome and transcriptome reveals a wide range of novel allergens.</title>
        <authorList>
            <person name="Liu X.Y."/>
            <person name="Yang K.Y."/>
            <person name="Wang M.Q."/>
            <person name="Kwok J.S."/>
            <person name="Zeng X."/>
            <person name="Yang Z."/>
            <person name="Xiao X.J."/>
            <person name="Lau C.P."/>
            <person name="Li Y."/>
            <person name="Huang Z.M."/>
            <person name="Ba J.G."/>
            <person name="Yim A.K."/>
            <person name="Ouyang C.Y."/>
            <person name="Ngai S.M."/>
            <person name="Chan T.F."/>
            <person name="Leung E.L."/>
            <person name="Liu L."/>
            <person name="Liu Z.G."/>
            <person name="Tsui S.K."/>
        </authorList>
    </citation>
    <scope>NUCLEOTIDE SEQUENCE [LARGE SCALE GENOMIC DNA]</scope>
    <source>
        <strain evidence="4">Derp</strain>
    </source>
</reference>
<name>A0ABQ8J8E8_DERPT</name>
<feature type="transmembrane region" description="Helical" evidence="2">
    <location>
        <begin position="446"/>
        <end position="466"/>
    </location>
</feature>
<feature type="transmembrane region" description="Helical" evidence="2">
    <location>
        <begin position="528"/>
        <end position="546"/>
    </location>
</feature>
<gene>
    <name evidence="4" type="ORF">DERP_004190</name>
</gene>
<feature type="transmembrane region" description="Helical" evidence="2">
    <location>
        <begin position="475"/>
        <end position="496"/>
    </location>
</feature>
<feature type="transmembrane region" description="Helical" evidence="2">
    <location>
        <begin position="385"/>
        <end position="406"/>
    </location>
</feature>
<feature type="transmembrane region" description="Helical" evidence="2">
    <location>
        <begin position="341"/>
        <end position="364"/>
    </location>
</feature>
<proteinExistence type="predicted"/>
<feature type="domain" description="Nose resistant-to-fluoxetine protein N-terminal" evidence="3">
    <location>
        <begin position="100"/>
        <end position="247"/>
    </location>
</feature>
<feature type="transmembrane region" description="Helical" evidence="2">
    <location>
        <begin position="605"/>
        <end position="625"/>
    </location>
</feature>
<feature type="transmembrane region" description="Helical" evidence="2">
    <location>
        <begin position="302"/>
        <end position="321"/>
    </location>
</feature>
<evidence type="ECO:0000259" key="3">
    <source>
        <dbReference type="SMART" id="SM00703"/>
    </source>
</evidence>
<dbReference type="SMART" id="SM00703">
    <property type="entry name" value="NRF"/>
    <property type="match status" value="1"/>
</dbReference>
<keyword evidence="2" id="KW-0812">Transmembrane</keyword>
<dbReference type="Proteomes" id="UP000887458">
    <property type="component" value="Unassembled WGS sequence"/>
</dbReference>
<evidence type="ECO:0000256" key="2">
    <source>
        <dbReference type="SAM" id="Phobius"/>
    </source>
</evidence>
<evidence type="ECO:0000313" key="5">
    <source>
        <dbReference type="Proteomes" id="UP000887458"/>
    </source>
</evidence>
<organism evidence="4 5">
    <name type="scientific">Dermatophagoides pteronyssinus</name>
    <name type="common">European house dust mite</name>
    <dbReference type="NCBI Taxonomy" id="6956"/>
    <lineage>
        <taxon>Eukaryota</taxon>
        <taxon>Metazoa</taxon>
        <taxon>Ecdysozoa</taxon>
        <taxon>Arthropoda</taxon>
        <taxon>Chelicerata</taxon>
        <taxon>Arachnida</taxon>
        <taxon>Acari</taxon>
        <taxon>Acariformes</taxon>
        <taxon>Sarcoptiformes</taxon>
        <taxon>Astigmata</taxon>
        <taxon>Psoroptidia</taxon>
        <taxon>Analgoidea</taxon>
        <taxon>Pyroglyphidae</taxon>
        <taxon>Dermatophagoidinae</taxon>
        <taxon>Dermatophagoides</taxon>
    </lineage>
</organism>
<protein>
    <recommendedName>
        <fullName evidence="3">Nose resistant-to-fluoxetine protein N-terminal domain-containing protein</fullName>
    </recommendedName>
</protein>
<dbReference type="PANTHER" id="PTHR11161">
    <property type="entry name" value="O-ACYLTRANSFERASE"/>
    <property type="match status" value="1"/>
</dbReference>
<dbReference type="InterPro" id="IPR006621">
    <property type="entry name" value="Nose-resist-to-fluoxetine_N"/>
</dbReference>
<dbReference type="Pfam" id="PF20146">
    <property type="entry name" value="NRF"/>
    <property type="match status" value="1"/>
</dbReference>
<reference evidence="4 5" key="2">
    <citation type="journal article" date="2022" name="Mol. Biol. Evol.">
        <title>Comparative Genomics Reveals Insights into the Divergent Evolution of Astigmatic Mites and Household Pest Adaptations.</title>
        <authorList>
            <person name="Xiong Q."/>
            <person name="Wan A.T."/>
            <person name="Liu X."/>
            <person name="Fung C.S."/>
            <person name="Xiao X."/>
            <person name="Malainual N."/>
            <person name="Hou J."/>
            <person name="Wang L."/>
            <person name="Wang M."/>
            <person name="Yang K.Y."/>
            <person name="Cui Y."/>
            <person name="Leung E.L."/>
            <person name="Nong W."/>
            <person name="Shin S.K."/>
            <person name="Au S.W."/>
            <person name="Jeong K.Y."/>
            <person name="Chew F.T."/>
            <person name="Hui J.H."/>
            <person name="Leung T.F."/>
            <person name="Tungtrongchitr A."/>
            <person name="Zhong N."/>
            <person name="Liu Z."/>
            <person name="Tsui S.K."/>
        </authorList>
    </citation>
    <scope>NUCLEOTIDE SEQUENCE [LARGE SCALE GENOMIC DNA]</scope>
    <source>
        <strain evidence="4">Derp</strain>
    </source>
</reference>
<feature type="transmembrane region" description="Helical" evidence="2">
    <location>
        <begin position="637"/>
        <end position="655"/>
    </location>
</feature>
<accession>A0ABQ8J8E8</accession>
<dbReference type="InterPro" id="IPR052728">
    <property type="entry name" value="O2_lipid_transport_reg"/>
</dbReference>
<dbReference type="PANTHER" id="PTHR11161:SF0">
    <property type="entry name" value="O-ACYLTRANSFERASE LIKE PROTEIN"/>
    <property type="match status" value="1"/>
</dbReference>
<feature type="transmembrane region" description="Helical" evidence="2">
    <location>
        <begin position="567"/>
        <end position="585"/>
    </location>
</feature>
<dbReference type="EMBL" id="NJHN03000062">
    <property type="protein sequence ID" value="KAH9418864.1"/>
    <property type="molecule type" value="Genomic_DNA"/>
</dbReference>
<feature type="transmembrane region" description="Helical" evidence="2">
    <location>
        <begin position="675"/>
        <end position="693"/>
    </location>
</feature>
<feature type="region of interest" description="Disordered" evidence="1">
    <location>
        <begin position="1"/>
        <end position="32"/>
    </location>
</feature>
<evidence type="ECO:0000256" key="1">
    <source>
        <dbReference type="SAM" id="MobiDB-lite"/>
    </source>
</evidence>
<comment type="caution">
    <text evidence="4">The sequence shown here is derived from an EMBL/GenBank/DDBJ whole genome shotgun (WGS) entry which is preliminary data.</text>
</comment>